<dbReference type="PROSITE" id="PS50244">
    <property type="entry name" value="S5A_REDUCTASE"/>
    <property type="match status" value="1"/>
</dbReference>
<proteinExistence type="predicted"/>
<dbReference type="Gene3D" id="1.20.120.1630">
    <property type="match status" value="1"/>
</dbReference>
<organism evidence="1 2">
    <name type="scientific">Trichoglossum hirsutum</name>
    <dbReference type="NCBI Taxonomy" id="265104"/>
    <lineage>
        <taxon>Eukaryota</taxon>
        <taxon>Fungi</taxon>
        <taxon>Dikarya</taxon>
        <taxon>Ascomycota</taxon>
        <taxon>Pezizomycotina</taxon>
        <taxon>Geoglossomycetes</taxon>
        <taxon>Geoglossales</taxon>
        <taxon>Geoglossaceae</taxon>
        <taxon>Trichoglossum</taxon>
    </lineage>
</organism>
<dbReference type="EMBL" id="JAGHQM010000139">
    <property type="protein sequence ID" value="KAH0565073.1"/>
    <property type="molecule type" value="Genomic_DNA"/>
</dbReference>
<dbReference type="Proteomes" id="UP000750711">
    <property type="component" value="Unassembled WGS sequence"/>
</dbReference>
<gene>
    <name evidence="1" type="ORF">GP486_001530</name>
</gene>
<name>A0A9P8LGV4_9PEZI</name>
<protein>
    <recommendedName>
        <fullName evidence="3">Steroid 5-alpha reductase C-terminal domain-containing protein</fullName>
    </recommendedName>
</protein>
<sequence>MLSMAAGGALSETFWILCISQEEMPAGQAVFIAGFNFFANSLNTLLSMCTLTSAVRSYDDSTSLLRSPAVVIGTTFYVVGMLTQTVSELQRRRFKKDPANEGKPYCGGLFSLATHVNYGGYTVWRTAYGMASAGWAWAAVTNAWFVYDFSTRGIPVLDDYLQRKYGEAYTEIEARVPYKLIPGIY</sequence>
<keyword evidence="2" id="KW-1185">Reference proteome</keyword>
<dbReference type="AlphaFoldDB" id="A0A9P8LGV4"/>
<evidence type="ECO:0008006" key="3">
    <source>
        <dbReference type="Google" id="ProtNLM"/>
    </source>
</evidence>
<evidence type="ECO:0000313" key="1">
    <source>
        <dbReference type="EMBL" id="KAH0565073.1"/>
    </source>
</evidence>
<evidence type="ECO:0000313" key="2">
    <source>
        <dbReference type="Proteomes" id="UP000750711"/>
    </source>
</evidence>
<accession>A0A9P8LGV4</accession>
<dbReference type="Pfam" id="PF06966">
    <property type="entry name" value="DUF1295"/>
    <property type="match status" value="1"/>
</dbReference>
<dbReference type="InterPro" id="IPR010721">
    <property type="entry name" value="UstE-like"/>
</dbReference>
<comment type="caution">
    <text evidence="1">The sequence shown here is derived from an EMBL/GenBank/DDBJ whole genome shotgun (WGS) entry which is preliminary data.</text>
</comment>
<reference evidence="1" key="1">
    <citation type="submission" date="2021-03" db="EMBL/GenBank/DDBJ databases">
        <title>Comparative genomics and phylogenomic investigation of the class Geoglossomycetes provide insights into ecological specialization and systematics.</title>
        <authorList>
            <person name="Melie T."/>
            <person name="Pirro S."/>
            <person name="Miller A.N."/>
            <person name="Quandt A."/>
        </authorList>
    </citation>
    <scope>NUCLEOTIDE SEQUENCE</scope>
    <source>
        <strain evidence="1">CAQ_001_2017</strain>
    </source>
</reference>